<comment type="similarity">
    <text evidence="2 6">Belongs to the SURF1 family.</text>
</comment>
<dbReference type="InterPro" id="IPR002994">
    <property type="entry name" value="Surf1/Shy1"/>
</dbReference>
<evidence type="ECO:0000256" key="6">
    <source>
        <dbReference type="RuleBase" id="RU363076"/>
    </source>
</evidence>
<comment type="subcellular location">
    <subcellularLocation>
        <location evidence="6">Cell membrane</location>
        <topology evidence="6">Multi-pass membrane protein</topology>
    </subcellularLocation>
    <subcellularLocation>
        <location evidence="1">Membrane</location>
    </subcellularLocation>
</comment>
<evidence type="ECO:0000313" key="7">
    <source>
        <dbReference type="EMBL" id="QPG07265.1"/>
    </source>
</evidence>
<keyword evidence="6" id="KW-1003">Cell membrane</keyword>
<protein>
    <recommendedName>
        <fullName evidence="6">SURF1-like protein</fullName>
    </recommendedName>
</protein>
<dbReference type="PANTHER" id="PTHR23427:SF2">
    <property type="entry name" value="SURFEIT LOCUS PROTEIN 1"/>
    <property type="match status" value="1"/>
</dbReference>
<gene>
    <name evidence="7" type="ORF">IT774_16260</name>
</gene>
<dbReference type="PANTHER" id="PTHR23427">
    <property type="entry name" value="SURFEIT LOCUS PROTEIN"/>
    <property type="match status" value="1"/>
</dbReference>
<evidence type="ECO:0000256" key="1">
    <source>
        <dbReference type="ARBA" id="ARBA00004370"/>
    </source>
</evidence>
<dbReference type="AlphaFoldDB" id="A0A7S9HEI1"/>
<evidence type="ECO:0000256" key="5">
    <source>
        <dbReference type="ARBA" id="ARBA00023136"/>
    </source>
</evidence>
<reference evidence="7 8" key="1">
    <citation type="submission" date="2020-11" db="EMBL/GenBank/DDBJ databases">
        <title>Complete genome sequence for Salinimonas sp. strain G2-b.</title>
        <authorList>
            <person name="Park S.-J."/>
        </authorList>
    </citation>
    <scope>NUCLEOTIDE SEQUENCE [LARGE SCALE GENOMIC DNA]</scope>
    <source>
        <strain evidence="7 8">G2-b</strain>
    </source>
</reference>
<comment type="caution">
    <text evidence="6">Lacks conserved residue(s) required for the propagation of feature annotation.</text>
</comment>
<dbReference type="Proteomes" id="UP000595095">
    <property type="component" value="Chromosome"/>
</dbReference>
<sequence>MVRLGMWQLERMEEKSLRLASIAQKKHDGPLSLAALNTLNPDLQDYPVTVNGRVRPDYIVYLDNRIENGRVGYQVLAAVITDAGQVLVNFGWVPATSSRQHLPAVTLPAQLTNAEGIIRIPADNPVIRETATRLKDGQLLLQQIDIAHLKQVTKQAFLPFVVQLQTPEDAQFVRNWQPVVMSPEKHLGYAIQWFGLAIAAAVIACVVFFSRGNAHVQTKQK</sequence>
<dbReference type="EMBL" id="CP064795">
    <property type="protein sequence ID" value="QPG07265.1"/>
    <property type="molecule type" value="Genomic_DNA"/>
</dbReference>
<proteinExistence type="inferred from homology"/>
<accession>A0A7S9HEI1</accession>
<dbReference type="PROSITE" id="PS50895">
    <property type="entry name" value="SURF1"/>
    <property type="match status" value="1"/>
</dbReference>
<evidence type="ECO:0000256" key="2">
    <source>
        <dbReference type="ARBA" id="ARBA00007165"/>
    </source>
</evidence>
<keyword evidence="5 6" id="KW-0472">Membrane</keyword>
<organism evidence="7 8">
    <name type="scientific">Salinimonas marina</name>
    <dbReference type="NCBI Taxonomy" id="2785918"/>
    <lineage>
        <taxon>Bacteria</taxon>
        <taxon>Pseudomonadati</taxon>
        <taxon>Pseudomonadota</taxon>
        <taxon>Gammaproteobacteria</taxon>
        <taxon>Alteromonadales</taxon>
        <taxon>Alteromonadaceae</taxon>
        <taxon>Alteromonas/Salinimonas group</taxon>
        <taxon>Salinimonas</taxon>
    </lineage>
</organism>
<feature type="transmembrane region" description="Helical" evidence="6">
    <location>
        <begin position="187"/>
        <end position="209"/>
    </location>
</feature>
<evidence type="ECO:0000256" key="4">
    <source>
        <dbReference type="ARBA" id="ARBA00022989"/>
    </source>
</evidence>
<dbReference type="GO" id="GO:0005886">
    <property type="term" value="C:plasma membrane"/>
    <property type="evidence" value="ECO:0007669"/>
    <property type="project" value="UniProtKB-SubCell"/>
</dbReference>
<dbReference type="Pfam" id="PF02104">
    <property type="entry name" value="SURF1"/>
    <property type="match status" value="1"/>
</dbReference>
<keyword evidence="3 6" id="KW-0812">Transmembrane</keyword>
<keyword evidence="4 6" id="KW-1133">Transmembrane helix</keyword>
<keyword evidence="8" id="KW-1185">Reference proteome</keyword>
<dbReference type="KEGG" id="smaa:IT774_16260"/>
<name>A0A7S9HEI1_9ALTE</name>
<evidence type="ECO:0000256" key="3">
    <source>
        <dbReference type="ARBA" id="ARBA00022692"/>
    </source>
</evidence>
<evidence type="ECO:0000313" key="8">
    <source>
        <dbReference type="Proteomes" id="UP000595095"/>
    </source>
</evidence>
<dbReference type="CDD" id="cd06662">
    <property type="entry name" value="SURF1"/>
    <property type="match status" value="1"/>
</dbReference>
<dbReference type="InterPro" id="IPR045214">
    <property type="entry name" value="Surf1/Surf4"/>
</dbReference>